<dbReference type="RefSeq" id="WP_188409669.1">
    <property type="nucleotide sequence ID" value="NZ_BMCP01000002.1"/>
</dbReference>
<evidence type="ECO:0000259" key="2">
    <source>
        <dbReference type="Pfam" id="PF07331"/>
    </source>
</evidence>
<feature type="transmembrane region" description="Helical" evidence="1">
    <location>
        <begin position="122"/>
        <end position="140"/>
    </location>
</feature>
<feature type="transmembrane region" description="Helical" evidence="1">
    <location>
        <begin position="12"/>
        <end position="33"/>
    </location>
</feature>
<dbReference type="Pfam" id="PF07331">
    <property type="entry name" value="TctB"/>
    <property type="match status" value="1"/>
</dbReference>
<feature type="transmembrane region" description="Helical" evidence="1">
    <location>
        <begin position="78"/>
        <end position="102"/>
    </location>
</feature>
<keyword evidence="1" id="KW-0472">Membrane</keyword>
<proteinExistence type="predicted"/>
<dbReference type="InterPro" id="IPR009936">
    <property type="entry name" value="DUF1468"/>
</dbReference>
<dbReference type="AlphaFoldDB" id="A0A8J2YHP9"/>
<feature type="domain" description="DUF1468" evidence="2">
    <location>
        <begin position="14"/>
        <end position="149"/>
    </location>
</feature>
<reference evidence="3" key="1">
    <citation type="journal article" date="2014" name="Int. J. Syst. Evol. Microbiol.">
        <title>Complete genome sequence of Corynebacterium casei LMG S-19264T (=DSM 44701T), isolated from a smear-ripened cheese.</title>
        <authorList>
            <consortium name="US DOE Joint Genome Institute (JGI-PGF)"/>
            <person name="Walter F."/>
            <person name="Albersmeier A."/>
            <person name="Kalinowski J."/>
            <person name="Ruckert C."/>
        </authorList>
    </citation>
    <scope>NUCLEOTIDE SEQUENCE</scope>
    <source>
        <strain evidence="3">CCM 7684</strain>
    </source>
</reference>
<feature type="transmembrane region" description="Helical" evidence="1">
    <location>
        <begin position="45"/>
        <end position="66"/>
    </location>
</feature>
<gene>
    <name evidence="3" type="ORF">GCM10007276_20990</name>
</gene>
<evidence type="ECO:0000313" key="4">
    <source>
        <dbReference type="Proteomes" id="UP000602745"/>
    </source>
</evidence>
<comment type="caution">
    <text evidence="3">The sequence shown here is derived from an EMBL/GenBank/DDBJ whole genome shotgun (WGS) entry which is preliminary data.</text>
</comment>
<evidence type="ECO:0000313" key="3">
    <source>
        <dbReference type="EMBL" id="GGE43594.1"/>
    </source>
</evidence>
<protein>
    <recommendedName>
        <fullName evidence="2">DUF1468 domain-containing protein</fullName>
    </recommendedName>
</protein>
<keyword evidence="4" id="KW-1185">Reference proteome</keyword>
<dbReference type="EMBL" id="BMCP01000002">
    <property type="protein sequence ID" value="GGE43594.1"/>
    <property type="molecule type" value="Genomic_DNA"/>
</dbReference>
<name>A0A8J2YHP9_9RHOB</name>
<sequence>MKSLRAYRIGGQVIALATVAAGIAVVAATSQINVSPVYAAAGPQLFPYLIGGATILIGLIAMVEAFRGTLAPDGELELDLLPAGIMAGGLLLQIFTIEPLGWVPSTTALFMAGAMAFGKRNLLLDFVVGLTLSITTLLVFDRWLGLRLPFGNLFFG</sequence>
<dbReference type="Proteomes" id="UP000602745">
    <property type="component" value="Unassembled WGS sequence"/>
</dbReference>
<evidence type="ECO:0000256" key="1">
    <source>
        <dbReference type="SAM" id="Phobius"/>
    </source>
</evidence>
<keyword evidence="1" id="KW-1133">Transmembrane helix</keyword>
<keyword evidence="1" id="KW-0812">Transmembrane</keyword>
<accession>A0A8J2YHP9</accession>
<reference evidence="3" key="2">
    <citation type="submission" date="2020-09" db="EMBL/GenBank/DDBJ databases">
        <authorList>
            <person name="Sun Q."/>
            <person name="Sedlacek I."/>
        </authorList>
    </citation>
    <scope>NUCLEOTIDE SEQUENCE</scope>
    <source>
        <strain evidence="3">CCM 7684</strain>
    </source>
</reference>
<organism evidence="3 4">
    <name type="scientific">Agaricicola taiwanensis</name>
    <dbReference type="NCBI Taxonomy" id="591372"/>
    <lineage>
        <taxon>Bacteria</taxon>
        <taxon>Pseudomonadati</taxon>
        <taxon>Pseudomonadota</taxon>
        <taxon>Alphaproteobacteria</taxon>
        <taxon>Rhodobacterales</taxon>
        <taxon>Paracoccaceae</taxon>
        <taxon>Agaricicola</taxon>
    </lineage>
</organism>